<proteinExistence type="predicted"/>
<keyword evidence="1" id="KW-0479">Metal-binding</keyword>
<dbReference type="EMBL" id="BN001306">
    <property type="protein sequence ID" value="CBF83849.1"/>
    <property type="molecule type" value="Genomic_DNA"/>
</dbReference>
<feature type="domain" description="CCHC-type" evidence="3">
    <location>
        <begin position="311"/>
        <end position="326"/>
    </location>
</feature>
<keyword evidence="1" id="KW-0863">Zinc-finger</keyword>
<dbReference type="Gene3D" id="4.10.60.10">
    <property type="entry name" value="Zinc finger, CCHC-type"/>
    <property type="match status" value="1"/>
</dbReference>
<dbReference type="GeneID" id="2874031"/>
<reference evidence="5" key="1">
    <citation type="journal article" date="2005" name="Nature">
        <title>Sequencing of Aspergillus nidulans and comparative analysis with A. fumigatus and A. oryzae.</title>
        <authorList>
            <person name="Galagan J.E."/>
            <person name="Calvo S.E."/>
            <person name="Cuomo C."/>
            <person name="Ma L.J."/>
            <person name="Wortman J.R."/>
            <person name="Batzoglou S."/>
            <person name="Lee S.I."/>
            <person name="Basturkmen M."/>
            <person name="Spevak C.C."/>
            <person name="Clutterbuck J."/>
            <person name="Kapitonov V."/>
            <person name="Jurka J."/>
            <person name="Scazzocchio C."/>
            <person name="Farman M."/>
            <person name="Butler J."/>
            <person name="Purcell S."/>
            <person name="Harris S."/>
            <person name="Braus G.H."/>
            <person name="Draht O."/>
            <person name="Busch S."/>
            <person name="D'Enfert C."/>
            <person name="Bouchier C."/>
            <person name="Goldman G.H."/>
            <person name="Bell-Pedersen D."/>
            <person name="Griffiths-Jones S."/>
            <person name="Doonan J.H."/>
            <person name="Yu J."/>
            <person name="Vienken K."/>
            <person name="Pain A."/>
            <person name="Freitag M."/>
            <person name="Selker E.U."/>
            <person name="Archer D.B."/>
            <person name="Penalva M.A."/>
            <person name="Oakley B.R."/>
            <person name="Momany M."/>
            <person name="Tanaka T."/>
            <person name="Kumagai T."/>
            <person name="Asai K."/>
            <person name="Machida M."/>
            <person name="Nierman W.C."/>
            <person name="Denning D.W."/>
            <person name="Caddick M."/>
            <person name="Hynes M."/>
            <person name="Paoletti M."/>
            <person name="Fischer R."/>
            <person name="Miller B."/>
            <person name="Dyer P."/>
            <person name="Sachs M.S."/>
            <person name="Osmani S.A."/>
            <person name="Birren B.W."/>
        </authorList>
    </citation>
    <scope>NUCLEOTIDE SEQUENCE [LARGE SCALE GENOMIC DNA]</scope>
    <source>
        <strain evidence="5">FGSC A4 / ATCC 38163 / CBS 112.46 / NRRL 194 / M139</strain>
    </source>
</reference>
<dbReference type="InterPro" id="IPR001878">
    <property type="entry name" value="Znf_CCHC"/>
</dbReference>
<name>Q5B9B5_EMENI</name>
<keyword evidence="5" id="KW-1185">Reference proteome</keyword>
<protein>
    <recommendedName>
        <fullName evidence="3">CCHC-type domain-containing protein</fullName>
    </recommendedName>
</protein>
<dbReference type="SMART" id="SM00343">
    <property type="entry name" value="ZnF_C2HC"/>
    <property type="match status" value="1"/>
</dbReference>
<dbReference type="HOGENOM" id="CLU_660619_0_0_1"/>
<dbReference type="RefSeq" id="XP_660469.1">
    <property type="nucleotide sequence ID" value="XM_655377.2"/>
</dbReference>
<dbReference type="PROSITE" id="PS50158">
    <property type="entry name" value="ZF_CCHC"/>
    <property type="match status" value="1"/>
</dbReference>
<dbReference type="AlphaFoldDB" id="Q5B9B5"/>
<evidence type="ECO:0000313" key="5">
    <source>
        <dbReference type="Proteomes" id="UP000000560"/>
    </source>
</evidence>
<evidence type="ECO:0000256" key="2">
    <source>
        <dbReference type="SAM" id="MobiDB-lite"/>
    </source>
</evidence>
<feature type="compositionally biased region" description="Basic and acidic residues" evidence="2">
    <location>
        <begin position="326"/>
        <end position="342"/>
    </location>
</feature>
<dbReference type="Pfam" id="PF00098">
    <property type="entry name" value="zf-CCHC"/>
    <property type="match status" value="1"/>
</dbReference>
<dbReference type="KEGG" id="ani:ANIA_02865"/>
<dbReference type="InParanoid" id="Q5B9B5"/>
<dbReference type="InterPro" id="IPR036875">
    <property type="entry name" value="Znf_CCHC_sf"/>
</dbReference>
<dbReference type="OMA" id="MRICETY"/>
<organism evidence="4 5">
    <name type="scientific">Emericella nidulans (strain FGSC A4 / ATCC 38163 / CBS 112.46 / NRRL 194 / M139)</name>
    <name type="common">Aspergillus nidulans</name>
    <dbReference type="NCBI Taxonomy" id="227321"/>
    <lineage>
        <taxon>Eukaryota</taxon>
        <taxon>Fungi</taxon>
        <taxon>Dikarya</taxon>
        <taxon>Ascomycota</taxon>
        <taxon>Pezizomycotina</taxon>
        <taxon>Eurotiomycetes</taxon>
        <taxon>Eurotiomycetidae</taxon>
        <taxon>Eurotiales</taxon>
        <taxon>Aspergillaceae</taxon>
        <taxon>Aspergillus</taxon>
        <taxon>Aspergillus subgen. Nidulantes</taxon>
    </lineage>
</organism>
<sequence>MSLPWAFDRSTEKIDQTETAPGASETVDIEPTETAETDKTVERTVPERIQSANSIEIDDPSKQLQGEPVYRILSIEELTSGMSRQSERLPPLDKGDRIKPVGVKYDVLDASNIRLWKKKIEGLLRLQKCWKVVENTRKMRIDGKTELLHQAMQDEDYIDHNLLAVTYLTAYISEEDANAVKNLEISGDIWIYLMEKYEAVNPRRKVNLLMRLFTWKMDPKMKIREAIQDLEKLHEEVKDVWEKEYLDQDALMVLFLCGLPPEYEAYADGLRSIGDTKRAVILSRLEEKEISTRAERRAEVISKSANRAEQRRCFNCGKKGHFARDCTAPEKNREQSNSREDSQGWSHRRDHGKARAYGNGRDKSRRGHTGRQRGGARTANEETDTASFCPFPFEHLQQLIYLQMERFYENPHDFDV</sequence>
<dbReference type="Pfam" id="PF14223">
    <property type="entry name" value="Retrotran_gag_2"/>
    <property type="match status" value="1"/>
</dbReference>
<dbReference type="SUPFAM" id="SSF57756">
    <property type="entry name" value="Retrovirus zinc finger-like domains"/>
    <property type="match status" value="1"/>
</dbReference>
<dbReference type="GO" id="GO:0003676">
    <property type="term" value="F:nucleic acid binding"/>
    <property type="evidence" value="ECO:0007669"/>
    <property type="project" value="InterPro"/>
</dbReference>
<feature type="region of interest" description="Disordered" evidence="2">
    <location>
        <begin position="326"/>
        <end position="383"/>
    </location>
</feature>
<gene>
    <name evidence="4" type="ORF">ANIA_02865</name>
</gene>
<evidence type="ECO:0000256" key="1">
    <source>
        <dbReference type="PROSITE-ProRule" id="PRU00047"/>
    </source>
</evidence>
<dbReference type="Proteomes" id="UP000000560">
    <property type="component" value="Chromosome VI"/>
</dbReference>
<dbReference type="eggNOG" id="KOG0017">
    <property type="taxonomic scope" value="Eukaryota"/>
</dbReference>
<dbReference type="OrthoDB" id="4771581at2759"/>
<reference evidence="5" key="2">
    <citation type="journal article" date="2009" name="Fungal Genet. Biol.">
        <title>The 2008 update of the Aspergillus nidulans genome annotation: a community effort.</title>
        <authorList>
            <person name="Wortman J.R."/>
            <person name="Gilsenan J.M."/>
            <person name="Joardar V."/>
            <person name="Deegan J."/>
            <person name="Clutterbuck J."/>
            <person name="Andersen M.R."/>
            <person name="Archer D."/>
            <person name="Bencina M."/>
            <person name="Braus G."/>
            <person name="Coutinho P."/>
            <person name="von Dohren H."/>
            <person name="Doonan J."/>
            <person name="Driessen A.J."/>
            <person name="Durek P."/>
            <person name="Espeso E."/>
            <person name="Fekete E."/>
            <person name="Flipphi M."/>
            <person name="Estrada C.G."/>
            <person name="Geysens S."/>
            <person name="Goldman G."/>
            <person name="de Groot P.W."/>
            <person name="Hansen K."/>
            <person name="Harris S.D."/>
            <person name="Heinekamp T."/>
            <person name="Helmstaedt K."/>
            <person name="Henrissat B."/>
            <person name="Hofmann G."/>
            <person name="Homan T."/>
            <person name="Horio T."/>
            <person name="Horiuchi H."/>
            <person name="James S."/>
            <person name="Jones M."/>
            <person name="Karaffa L."/>
            <person name="Karanyi Z."/>
            <person name="Kato M."/>
            <person name="Keller N."/>
            <person name="Kelly D.E."/>
            <person name="Kiel J.A."/>
            <person name="Kim J.M."/>
            <person name="van der Klei I.J."/>
            <person name="Klis F.M."/>
            <person name="Kovalchuk A."/>
            <person name="Krasevec N."/>
            <person name="Kubicek C.P."/>
            <person name="Liu B."/>
            <person name="Maccabe A."/>
            <person name="Meyer V."/>
            <person name="Mirabito P."/>
            <person name="Miskei M."/>
            <person name="Mos M."/>
            <person name="Mullins J."/>
            <person name="Nelson D.R."/>
            <person name="Nielsen J."/>
            <person name="Oakley B.R."/>
            <person name="Osmani S.A."/>
            <person name="Pakula T."/>
            <person name="Paszewski A."/>
            <person name="Paulsen I."/>
            <person name="Pilsyk S."/>
            <person name="Pocsi I."/>
            <person name="Punt P.J."/>
            <person name="Ram A.F."/>
            <person name="Ren Q."/>
            <person name="Robellet X."/>
            <person name="Robson G."/>
            <person name="Seiboth B."/>
            <person name="van Solingen P."/>
            <person name="Specht T."/>
            <person name="Sun J."/>
            <person name="Taheri-Talesh N."/>
            <person name="Takeshita N."/>
            <person name="Ussery D."/>
            <person name="vanKuyk P.A."/>
            <person name="Visser H."/>
            <person name="van de Vondervoort P.J."/>
            <person name="de Vries R.P."/>
            <person name="Walton J."/>
            <person name="Xiang X."/>
            <person name="Xiong Y."/>
            <person name="Zeng A.P."/>
            <person name="Brandt B.W."/>
            <person name="Cornell M.J."/>
            <person name="van den Hondel C.A."/>
            <person name="Visser J."/>
            <person name="Oliver S.G."/>
            <person name="Turner G."/>
        </authorList>
    </citation>
    <scope>GENOME REANNOTATION</scope>
    <source>
        <strain evidence="5">FGSC A4 / ATCC 38163 / CBS 112.46 / NRRL 194 / M139</strain>
    </source>
</reference>
<evidence type="ECO:0000259" key="3">
    <source>
        <dbReference type="PROSITE" id="PS50158"/>
    </source>
</evidence>
<feature type="region of interest" description="Disordered" evidence="2">
    <location>
        <begin position="1"/>
        <end position="40"/>
    </location>
</feature>
<keyword evidence="1" id="KW-0862">Zinc</keyword>
<dbReference type="GO" id="GO:0008270">
    <property type="term" value="F:zinc ion binding"/>
    <property type="evidence" value="ECO:0007669"/>
    <property type="project" value="UniProtKB-KW"/>
</dbReference>
<evidence type="ECO:0000313" key="4">
    <source>
        <dbReference type="EMBL" id="CBF83849.1"/>
    </source>
</evidence>
<accession>Q5B9B5</accession>
<accession>C8VJB9</accession>